<name>A0A329YEL8_RHITR</name>
<dbReference type="GO" id="GO:0016829">
    <property type="term" value="F:lyase activity"/>
    <property type="evidence" value="ECO:0007669"/>
    <property type="project" value="UniProtKB-KW"/>
</dbReference>
<dbReference type="EC" id="3.4.-.-" evidence="8"/>
<evidence type="ECO:0000256" key="4">
    <source>
        <dbReference type="ARBA" id="ARBA00022801"/>
    </source>
</evidence>
<dbReference type="SUPFAM" id="SSF143081">
    <property type="entry name" value="BB1717-like"/>
    <property type="match status" value="1"/>
</dbReference>
<proteinExistence type="inferred from homology"/>
<keyword evidence="2 8" id="KW-0645">Protease</keyword>
<dbReference type="GO" id="GO:0008233">
    <property type="term" value="F:peptidase activity"/>
    <property type="evidence" value="ECO:0007669"/>
    <property type="project" value="UniProtKB-KW"/>
</dbReference>
<dbReference type="GO" id="GO:0106300">
    <property type="term" value="P:protein-DNA covalent cross-linking repair"/>
    <property type="evidence" value="ECO:0007669"/>
    <property type="project" value="InterPro"/>
</dbReference>
<evidence type="ECO:0000256" key="5">
    <source>
        <dbReference type="ARBA" id="ARBA00023124"/>
    </source>
</evidence>
<comment type="similarity">
    <text evidence="1 8">Belongs to the SOS response-associated peptidase family.</text>
</comment>
<dbReference type="PANTHER" id="PTHR13604">
    <property type="entry name" value="DC12-RELATED"/>
    <property type="match status" value="1"/>
</dbReference>
<dbReference type="OrthoDB" id="9782620at2"/>
<keyword evidence="4 8" id="KW-0378">Hydrolase</keyword>
<evidence type="ECO:0000313" key="9">
    <source>
        <dbReference type="EMBL" id="RAX42381.1"/>
    </source>
</evidence>
<accession>A0A329YEL8</accession>
<evidence type="ECO:0000256" key="1">
    <source>
        <dbReference type="ARBA" id="ARBA00008136"/>
    </source>
</evidence>
<organism evidence="9 10">
    <name type="scientific">Rhizobium tropici</name>
    <dbReference type="NCBI Taxonomy" id="398"/>
    <lineage>
        <taxon>Bacteria</taxon>
        <taxon>Pseudomonadati</taxon>
        <taxon>Pseudomonadota</taxon>
        <taxon>Alphaproteobacteria</taxon>
        <taxon>Hyphomicrobiales</taxon>
        <taxon>Rhizobiaceae</taxon>
        <taxon>Rhizobium/Agrobacterium group</taxon>
        <taxon>Rhizobium</taxon>
    </lineage>
</organism>
<evidence type="ECO:0000313" key="10">
    <source>
        <dbReference type="Proteomes" id="UP000251205"/>
    </source>
</evidence>
<evidence type="ECO:0000256" key="7">
    <source>
        <dbReference type="ARBA" id="ARBA00023239"/>
    </source>
</evidence>
<gene>
    <name evidence="9" type="ORF">DQ393_05945</name>
</gene>
<dbReference type="Pfam" id="PF02586">
    <property type="entry name" value="SRAP"/>
    <property type="match status" value="1"/>
</dbReference>
<dbReference type="Gene3D" id="3.90.1680.10">
    <property type="entry name" value="SOS response associated peptidase-like"/>
    <property type="match status" value="1"/>
</dbReference>
<reference evidence="9 10" key="1">
    <citation type="submission" date="2018-06" db="EMBL/GenBank/DDBJ databases">
        <title>Whole Genome Sequence of an efficient microsymbiont, Rhizobium tropici.</title>
        <authorList>
            <person name="Srinivasan R."/>
            <person name="Singh H.V."/>
            <person name="Srivastava R."/>
            <person name="Kumari B."/>
            <person name="Radhakrishna A."/>
        </authorList>
    </citation>
    <scope>NUCLEOTIDE SEQUENCE [LARGE SCALE GENOMIC DNA]</scope>
    <source>
        <strain evidence="9 10">IGFRI Rhizo-19</strain>
    </source>
</reference>
<dbReference type="RefSeq" id="WP_112340867.1">
    <property type="nucleotide sequence ID" value="NZ_QMKK01000022.1"/>
</dbReference>
<dbReference type="PANTHER" id="PTHR13604:SF0">
    <property type="entry name" value="ABASIC SITE PROCESSING PROTEIN HMCES"/>
    <property type="match status" value="1"/>
</dbReference>
<evidence type="ECO:0000256" key="3">
    <source>
        <dbReference type="ARBA" id="ARBA00022763"/>
    </source>
</evidence>
<keyword evidence="6" id="KW-0238">DNA-binding</keyword>
<sequence length="242" mass="27212">MCGRIYIKASLRELLSNFSFARPGDTEPLSNSFPNYNGAPTQSYPIIIRDVVQEPDIMGPIFASARWGFVPEWAKDEGIGRPAPINAKAEGIQTNGLFRQAYKSKRCLVPINGFFEWKDIHGTGKNKQPYAIAMKDGSPFVLAGIWSLRRDKDTGLDRRTFAIITCAPNELMATIHDRMPVILHPDDYERWLSPEPDPADIMKPFPADLMTMWKIGRDVGSVKNNRPDLIVPVEDESEPPLL</sequence>
<evidence type="ECO:0000256" key="2">
    <source>
        <dbReference type="ARBA" id="ARBA00022670"/>
    </source>
</evidence>
<dbReference type="InterPro" id="IPR003738">
    <property type="entry name" value="SRAP"/>
</dbReference>
<dbReference type="AlphaFoldDB" id="A0A329YEL8"/>
<dbReference type="GO" id="GO:0003697">
    <property type="term" value="F:single-stranded DNA binding"/>
    <property type="evidence" value="ECO:0007669"/>
    <property type="project" value="InterPro"/>
</dbReference>
<dbReference type="GO" id="GO:0006508">
    <property type="term" value="P:proteolysis"/>
    <property type="evidence" value="ECO:0007669"/>
    <property type="project" value="UniProtKB-KW"/>
</dbReference>
<dbReference type="InterPro" id="IPR036590">
    <property type="entry name" value="SRAP-like"/>
</dbReference>
<dbReference type="EMBL" id="QMKK01000022">
    <property type="protein sequence ID" value="RAX42381.1"/>
    <property type="molecule type" value="Genomic_DNA"/>
</dbReference>
<keyword evidence="3" id="KW-0227">DNA damage</keyword>
<evidence type="ECO:0000256" key="8">
    <source>
        <dbReference type="RuleBase" id="RU364100"/>
    </source>
</evidence>
<protein>
    <recommendedName>
        <fullName evidence="8">Abasic site processing protein</fullName>
        <ecNumber evidence="8">3.4.-.-</ecNumber>
    </recommendedName>
</protein>
<comment type="caution">
    <text evidence="9">The sequence shown here is derived from an EMBL/GenBank/DDBJ whole genome shotgun (WGS) entry which is preliminary data.</text>
</comment>
<keyword evidence="7" id="KW-0456">Lyase</keyword>
<evidence type="ECO:0000256" key="6">
    <source>
        <dbReference type="ARBA" id="ARBA00023125"/>
    </source>
</evidence>
<keyword evidence="5" id="KW-0190">Covalent protein-DNA linkage</keyword>
<dbReference type="Proteomes" id="UP000251205">
    <property type="component" value="Unassembled WGS sequence"/>
</dbReference>